<dbReference type="AlphaFoldDB" id="A0A183PJ33"/>
<dbReference type="GO" id="GO:0008017">
    <property type="term" value="F:microtubule binding"/>
    <property type="evidence" value="ECO:0007669"/>
    <property type="project" value="TreeGrafter"/>
</dbReference>
<dbReference type="Proteomes" id="UP000269396">
    <property type="component" value="Unassembled WGS sequence"/>
</dbReference>
<dbReference type="InterPro" id="IPR023247">
    <property type="entry name" value="IC97/Dnai7-like"/>
</dbReference>
<sequence length="233" mass="27031">MGGCIELRLHILGDRISILPSISVTETIKGNGGDRSMVNGPNKGINVTEKNDIDLLKHSKRELNHLWGKWFTLNELITVLQQSGMNIFPREDSVSRIDCLNKNRLVEENLYQHMALLSPSMAFGWSRWNSECHDDHTIIVTAVEHIDHEDAVDEESWKVYSVTRKKVQQLEMKEYDEQFSSLSNPNQPFHADFYHMYMDFGCDEGKRRVEEIDLKYFKTVNKLLQATRLLVFS</sequence>
<dbReference type="PANTHER" id="PTHR20929:SF11">
    <property type="entry name" value="DYNEIN AXONEMAL INTERMEDIATE CHAIN 7"/>
    <property type="match status" value="1"/>
</dbReference>
<organism evidence="1 2">
    <name type="scientific">Schistosoma mattheei</name>
    <dbReference type="NCBI Taxonomy" id="31246"/>
    <lineage>
        <taxon>Eukaryota</taxon>
        <taxon>Metazoa</taxon>
        <taxon>Spiralia</taxon>
        <taxon>Lophotrochozoa</taxon>
        <taxon>Platyhelminthes</taxon>
        <taxon>Trematoda</taxon>
        <taxon>Digenea</taxon>
        <taxon>Strigeidida</taxon>
        <taxon>Schistosomatoidea</taxon>
        <taxon>Schistosomatidae</taxon>
        <taxon>Schistosoma</taxon>
    </lineage>
</organism>
<dbReference type="PANTHER" id="PTHR20929">
    <property type="entry name" value="LUNG ADENOMA SUSCEPTIBILITY 1-RELATED"/>
    <property type="match status" value="1"/>
</dbReference>
<reference evidence="1 2" key="1">
    <citation type="submission" date="2018-11" db="EMBL/GenBank/DDBJ databases">
        <authorList>
            <consortium name="Pathogen Informatics"/>
        </authorList>
    </citation>
    <scope>NUCLEOTIDE SEQUENCE [LARGE SCALE GENOMIC DNA]</scope>
    <source>
        <strain>Denwood</strain>
        <strain evidence="2">Zambia</strain>
    </source>
</reference>
<proteinExistence type="predicted"/>
<dbReference type="EMBL" id="UZAL01034563">
    <property type="protein sequence ID" value="VDP65666.1"/>
    <property type="molecule type" value="Genomic_DNA"/>
</dbReference>
<accession>A0A183PJ33</accession>
<evidence type="ECO:0000313" key="2">
    <source>
        <dbReference type="Proteomes" id="UP000269396"/>
    </source>
</evidence>
<keyword evidence="2" id="KW-1185">Reference proteome</keyword>
<protein>
    <submittedName>
        <fullName evidence="1">Uncharacterized protein</fullName>
    </submittedName>
</protein>
<name>A0A183PJ33_9TREM</name>
<evidence type="ECO:0000313" key="1">
    <source>
        <dbReference type="EMBL" id="VDP65666.1"/>
    </source>
</evidence>
<dbReference type="GO" id="GO:0005930">
    <property type="term" value="C:axoneme"/>
    <property type="evidence" value="ECO:0007669"/>
    <property type="project" value="TreeGrafter"/>
</dbReference>
<gene>
    <name evidence="1" type="ORF">SMTD_LOCUS14369</name>
</gene>
<dbReference type="GO" id="GO:0048487">
    <property type="term" value="F:beta-tubulin binding"/>
    <property type="evidence" value="ECO:0007669"/>
    <property type="project" value="TreeGrafter"/>
</dbReference>
<dbReference type="STRING" id="31246.A0A183PJ33"/>